<evidence type="ECO:0000256" key="10">
    <source>
        <dbReference type="ARBA" id="ARBA00023163"/>
    </source>
</evidence>
<dbReference type="GO" id="GO:0000160">
    <property type="term" value="P:phosphorelay signal transduction system"/>
    <property type="evidence" value="ECO:0007669"/>
    <property type="project" value="UniProtKB-KW"/>
</dbReference>
<evidence type="ECO:0000313" key="15">
    <source>
        <dbReference type="Proteomes" id="UP000006055"/>
    </source>
</evidence>
<dbReference type="PANTHER" id="PTHR32071">
    <property type="entry name" value="TRANSCRIPTIONAL REGULATORY PROTEIN"/>
    <property type="match status" value="1"/>
</dbReference>
<dbReference type="FunFam" id="3.40.50.2300:FF:000018">
    <property type="entry name" value="DNA-binding transcriptional regulator NtrC"/>
    <property type="match status" value="1"/>
</dbReference>
<dbReference type="SUPFAM" id="SSF52540">
    <property type="entry name" value="P-loop containing nucleoside triphosphate hydrolases"/>
    <property type="match status" value="1"/>
</dbReference>
<keyword evidence="8 14" id="KW-0238">DNA-binding</keyword>
<dbReference type="GO" id="GO:0043565">
    <property type="term" value="F:sequence-specific DNA binding"/>
    <property type="evidence" value="ECO:0007669"/>
    <property type="project" value="InterPro"/>
</dbReference>
<dbReference type="FunFam" id="3.40.50.300:FF:000006">
    <property type="entry name" value="DNA-binding transcriptional regulator NtrC"/>
    <property type="match status" value="1"/>
</dbReference>
<proteinExistence type="predicted"/>
<dbReference type="PROSITE" id="PS50045">
    <property type="entry name" value="SIGMA54_INTERACT_4"/>
    <property type="match status" value="1"/>
</dbReference>
<dbReference type="EMBL" id="CP003360">
    <property type="protein sequence ID" value="AFM24207.1"/>
    <property type="molecule type" value="Genomic_DNA"/>
</dbReference>
<dbReference type="Gene3D" id="3.40.50.2300">
    <property type="match status" value="1"/>
</dbReference>
<protein>
    <submittedName>
        <fullName evidence="14">Response regulator with CheY-like receiver, AAA-type ATPase, and DNA-binding domains</fullName>
    </submittedName>
</protein>
<dbReference type="PROSITE" id="PS00676">
    <property type="entry name" value="SIGMA54_INTERACT_2"/>
    <property type="match status" value="1"/>
</dbReference>
<dbReference type="InterPro" id="IPR002197">
    <property type="entry name" value="HTH_Fis"/>
</dbReference>
<keyword evidence="5" id="KW-0067">ATP-binding</keyword>
<dbReference type="eggNOG" id="COG2204">
    <property type="taxonomic scope" value="Bacteria"/>
</dbReference>
<dbReference type="Pfam" id="PF00158">
    <property type="entry name" value="Sigma54_activat"/>
    <property type="match status" value="1"/>
</dbReference>
<dbReference type="SUPFAM" id="SSF52172">
    <property type="entry name" value="CheY-like"/>
    <property type="match status" value="1"/>
</dbReference>
<feature type="domain" description="Response regulatory" evidence="13">
    <location>
        <begin position="7"/>
        <end position="121"/>
    </location>
</feature>
<dbReference type="Gene3D" id="3.40.50.300">
    <property type="entry name" value="P-loop containing nucleotide triphosphate hydrolases"/>
    <property type="match status" value="1"/>
</dbReference>
<dbReference type="Pfam" id="PF25601">
    <property type="entry name" value="AAA_lid_14"/>
    <property type="match status" value="1"/>
</dbReference>
<keyword evidence="2" id="KW-0963">Cytoplasm</keyword>
<dbReference type="InterPro" id="IPR009057">
    <property type="entry name" value="Homeodomain-like_sf"/>
</dbReference>
<dbReference type="HOGENOM" id="CLU_000445_0_6_7"/>
<dbReference type="GO" id="GO:0006355">
    <property type="term" value="P:regulation of DNA-templated transcription"/>
    <property type="evidence" value="ECO:0007669"/>
    <property type="project" value="InterPro"/>
</dbReference>
<dbReference type="InterPro" id="IPR025943">
    <property type="entry name" value="Sigma_54_int_dom_ATP-bd_2"/>
</dbReference>
<dbReference type="STRING" id="706587.Desti_1495"/>
<evidence type="ECO:0000256" key="11">
    <source>
        <dbReference type="PROSITE-ProRule" id="PRU00169"/>
    </source>
</evidence>
<feature type="domain" description="Sigma-54 factor interaction" evidence="12">
    <location>
        <begin position="146"/>
        <end position="375"/>
    </location>
</feature>
<reference evidence="15" key="1">
    <citation type="submission" date="2012-06" db="EMBL/GenBank/DDBJ databases">
        <title>Complete sequence of chromosome of Desulfomonile tiedjei DSM 6799.</title>
        <authorList>
            <person name="Lucas S."/>
            <person name="Copeland A."/>
            <person name="Lapidus A."/>
            <person name="Glavina del Rio T."/>
            <person name="Dalin E."/>
            <person name="Tice H."/>
            <person name="Bruce D."/>
            <person name="Goodwin L."/>
            <person name="Pitluck S."/>
            <person name="Peters L."/>
            <person name="Ovchinnikova G."/>
            <person name="Zeytun A."/>
            <person name="Lu M."/>
            <person name="Kyrpides N."/>
            <person name="Mavromatis K."/>
            <person name="Ivanova N."/>
            <person name="Brettin T."/>
            <person name="Detter J.C."/>
            <person name="Han C."/>
            <person name="Larimer F."/>
            <person name="Land M."/>
            <person name="Hauser L."/>
            <person name="Markowitz V."/>
            <person name="Cheng J.-F."/>
            <person name="Hugenholtz P."/>
            <person name="Woyke T."/>
            <person name="Wu D."/>
            <person name="Spring S."/>
            <person name="Schroeder M."/>
            <person name="Brambilla E."/>
            <person name="Klenk H.-P."/>
            <person name="Eisen J.A."/>
        </authorList>
    </citation>
    <scope>NUCLEOTIDE SEQUENCE [LARGE SCALE GENOMIC DNA]</scope>
    <source>
        <strain evidence="15">ATCC 49306 / DSM 6799 / DCB-1</strain>
    </source>
</reference>
<keyword evidence="10" id="KW-0804">Transcription</keyword>
<name>I4C3R6_DESTA</name>
<dbReference type="AlphaFoldDB" id="I4C3R6"/>
<dbReference type="SUPFAM" id="SSF46689">
    <property type="entry name" value="Homeodomain-like"/>
    <property type="match status" value="1"/>
</dbReference>
<dbReference type="GO" id="GO:0005737">
    <property type="term" value="C:cytoplasm"/>
    <property type="evidence" value="ECO:0007669"/>
    <property type="project" value="UniProtKB-SubCell"/>
</dbReference>
<keyword evidence="6" id="KW-0902">Two-component regulatory system</keyword>
<dbReference type="PROSITE" id="PS50110">
    <property type="entry name" value="RESPONSE_REGULATORY"/>
    <property type="match status" value="1"/>
</dbReference>
<evidence type="ECO:0000256" key="3">
    <source>
        <dbReference type="ARBA" id="ARBA00022553"/>
    </source>
</evidence>
<evidence type="ECO:0000256" key="2">
    <source>
        <dbReference type="ARBA" id="ARBA00022490"/>
    </source>
</evidence>
<dbReference type="PROSITE" id="PS00675">
    <property type="entry name" value="SIGMA54_INTERACT_1"/>
    <property type="match status" value="1"/>
</dbReference>
<keyword evidence="3 11" id="KW-0597">Phosphoprotein</keyword>
<feature type="modified residue" description="4-aspartylphosphate" evidence="11">
    <location>
        <position position="56"/>
    </location>
</feature>
<evidence type="ECO:0000256" key="4">
    <source>
        <dbReference type="ARBA" id="ARBA00022741"/>
    </source>
</evidence>
<dbReference type="Proteomes" id="UP000006055">
    <property type="component" value="Chromosome"/>
</dbReference>
<dbReference type="FunFam" id="1.10.8.60:FF:000014">
    <property type="entry name" value="DNA-binding transcriptional regulator NtrC"/>
    <property type="match status" value="1"/>
</dbReference>
<dbReference type="SMART" id="SM00448">
    <property type="entry name" value="REC"/>
    <property type="match status" value="1"/>
</dbReference>
<dbReference type="InterPro" id="IPR002078">
    <property type="entry name" value="Sigma_54_int"/>
</dbReference>
<dbReference type="PANTHER" id="PTHR32071:SF117">
    <property type="entry name" value="PTS-DEPENDENT DIHYDROXYACETONE KINASE OPERON REGULATORY PROTEIN-RELATED"/>
    <property type="match status" value="1"/>
</dbReference>
<evidence type="ECO:0000313" key="14">
    <source>
        <dbReference type="EMBL" id="AFM24207.1"/>
    </source>
</evidence>
<keyword evidence="9" id="KW-0010">Activator</keyword>
<keyword evidence="15" id="KW-1185">Reference proteome</keyword>
<evidence type="ECO:0000256" key="8">
    <source>
        <dbReference type="ARBA" id="ARBA00023125"/>
    </source>
</evidence>
<dbReference type="Pfam" id="PF02954">
    <property type="entry name" value="HTH_8"/>
    <property type="match status" value="1"/>
</dbReference>
<accession>I4C3R6</accession>
<evidence type="ECO:0000256" key="7">
    <source>
        <dbReference type="ARBA" id="ARBA00023015"/>
    </source>
</evidence>
<dbReference type="GO" id="GO:0005524">
    <property type="term" value="F:ATP binding"/>
    <property type="evidence" value="ECO:0007669"/>
    <property type="project" value="UniProtKB-KW"/>
</dbReference>
<dbReference type="SMART" id="SM00382">
    <property type="entry name" value="AAA"/>
    <property type="match status" value="1"/>
</dbReference>
<comment type="subcellular location">
    <subcellularLocation>
        <location evidence="1">Cytoplasm</location>
    </subcellularLocation>
</comment>
<dbReference type="InterPro" id="IPR011006">
    <property type="entry name" value="CheY-like_superfamily"/>
</dbReference>
<keyword evidence="4" id="KW-0547">Nucleotide-binding</keyword>
<dbReference type="InterPro" id="IPR001789">
    <property type="entry name" value="Sig_transdc_resp-reg_receiver"/>
</dbReference>
<dbReference type="InterPro" id="IPR025944">
    <property type="entry name" value="Sigma_54_int_dom_CS"/>
</dbReference>
<dbReference type="Gene3D" id="1.10.10.60">
    <property type="entry name" value="Homeodomain-like"/>
    <property type="match status" value="1"/>
</dbReference>
<dbReference type="CDD" id="cd00009">
    <property type="entry name" value="AAA"/>
    <property type="match status" value="1"/>
</dbReference>
<dbReference type="InterPro" id="IPR025662">
    <property type="entry name" value="Sigma_54_int_dom_ATP-bd_1"/>
</dbReference>
<evidence type="ECO:0000256" key="9">
    <source>
        <dbReference type="ARBA" id="ARBA00023159"/>
    </source>
</evidence>
<dbReference type="InterPro" id="IPR058031">
    <property type="entry name" value="AAA_lid_NorR"/>
</dbReference>
<evidence type="ECO:0000256" key="1">
    <source>
        <dbReference type="ARBA" id="ARBA00004496"/>
    </source>
</evidence>
<dbReference type="KEGG" id="dti:Desti_1495"/>
<sequence>MTVLKAKILVVDDEPSQRKMLNANLSLEGYQVFEADDGTSAIKRVSEEFFDLILMDNRMSSMDGIEALKEIKNISPGIPVIIITAYASVETAVEALQAGAHDYLTKPLDIEELKIKVHQSLEFWRLKEDNILQRRRIENLFDASRIVGRSQRMKAVLETVAMVAPTEATVLVLGESGTGKELIANALHQGSARAEKRFIKVNCAALPETLLESELFGHEKGAFTGAVGRRPGRFELADGGTIFLDEIGEMTLATQSKLLRVLQEREFEPLGSTRTVKVDIRIVTASNRILKEEVKKGNFREDLFYRLNVVPINLPPLRERREDIPLLIEHFLKLYNEKNNRNLLGFHPRALDAMMRYSWPGNIRELENIVERAVILSKDDYVPFAELPESIRGSAGDPLSEQVREGIRPGMTIKEMEKELIMKTLEDNDGNRTRAARVLGITRRTLQHKLKEYDLDLQSSDSGD</sequence>
<dbReference type="OrthoDB" id="9763792at2"/>
<gene>
    <name evidence="14" type="ordered locus">Desti_1495</name>
</gene>
<dbReference type="Gene3D" id="1.10.8.60">
    <property type="match status" value="1"/>
</dbReference>
<dbReference type="PROSITE" id="PS00688">
    <property type="entry name" value="SIGMA54_INTERACT_3"/>
    <property type="match status" value="1"/>
</dbReference>
<organism evidence="14 15">
    <name type="scientific">Desulfomonile tiedjei (strain ATCC 49306 / DSM 6799 / DCB-1)</name>
    <dbReference type="NCBI Taxonomy" id="706587"/>
    <lineage>
        <taxon>Bacteria</taxon>
        <taxon>Pseudomonadati</taxon>
        <taxon>Thermodesulfobacteriota</taxon>
        <taxon>Desulfomonilia</taxon>
        <taxon>Desulfomonilales</taxon>
        <taxon>Desulfomonilaceae</taxon>
        <taxon>Desulfomonile</taxon>
    </lineage>
</organism>
<dbReference type="PRINTS" id="PR01590">
    <property type="entry name" value="HTHFIS"/>
</dbReference>
<keyword evidence="7" id="KW-0805">Transcription regulation</keyword>
<evidence type="ECO:0000256" key="6">
    <source>
        <dbReference type="ARBA" id="ARBA00023012"/>
    </source>
</evidence>
<dbReference type="RefSeq" id="WP_014809355.1">
    <property type="nucleotide sequence ID" value="NC_018025.1"/>
</dbReference>
<dbReference type="InterPro" id="IPR003593">
    <property type="entry name" value="AAA+_ATPase"/>
</dbReference>
<dbReference type="Pfam" id="PF00072">
    <property type="entry name" value="Response_reg"/>
    <property type="match status" value="1"/>
</dbReference>
<dbReference type="InterPro" id="IPR027417">
    <property type="entry name" value="P-loop_NTPase"/>
</dbReference>
<evidence type="ECO:0000256" key="5">
    <source>
        <dbReference type="ARBA" id="ARBA00022840"/>
    </source>
</evidence>
<evidence type="ECO:0000259" key="12">
    <source>
        <dbReference type="PROSITE" id="PS50045"/>
    </source>
</evidence>
<evidence type="ECO:0000259" key="13">
    <source>
        <dbReference type="PROSITE" id="PS50110"/>
    </source>
</evidence>